<evidence type="ECO:0000256" key="1">
    <source>
        <dbReference type="SAM" id="MobiDB-lite"/>
    </source>
</evidence>
<keyword evidence="3" id="KW-1185">Reference proteome</keyword>
<feature type="compositionally biased region" description="Polar residues" evidence="1">
    <location>
        <begin position="326"/>
        <end position="352"/>
    </location>
</feature>
<feature type="region of interest" description="Disordered" evidence="1">
    <location>
        <begin position="189"/>
        <end position="215"/>
    </location>
</feature>
<dbReference type="OrthoDB" id="3234043at2759"/>
<feature type="compositionally biased region" description="Basic and acidic residues" evidence="1">
    <location>
        <begin position="389"/>
        <end position="407"/>
    </location>
</feature>
<feature type="compositionally biased region" description="Low complexity" evidence="1">
    <location>
        <begin position="199"/>
        <end position="211"/>
    </location>
</feature>
<protein>
    <submittedName>
        <fullName evidence="2">Uncharacterized protein</fullName>
    </submittedName>
</protein>
<feature type="region of interest" description="Disordered" evidence="1">
    <location>
        <begin position="305"/>
        <end position="407"/>
    </location>
</feature>
<name>A0A0C3QCG4_9AGAM</name>
<feature type="region of interest" description="Disordered" evidence="1">
    <location>
        <begin position="61"/>
        <end position="119"/>
    </location>
</feature>
<dbReference type="EMBL" id="KN822995">
    <property type="protein sequence ID" value="KIO28390.1"/>
    <property type="molecule type" value="Genomic_DNA"/>
</dbReference>
<gene>
    <name evidence="2" type="ORF">M407DRAFT_230613</name>
</gene>
<proteinExistence type="predicted"/>
<dbReference type="HOGENOM" id="CLU_676512_0_0_1"/>
<sequence>MLKGKLMVQNPDRGLNSLFTEFAASRIDAGLHPQRTGSSYAQYARTHGEWLRNRGRSILESRASRTRSKGAGARSKFDEDAAFDDPWNSDDDVESDYNQGSAPLPAIEEGTGRKKRGPLVPYTEEELDSMAKLTVENPDKPLMVLFGELAASRVALGLQPQRKANTYDQYYRRHMETLNKRGYLLLGKQCQPPEKRPEPSSAPSPISSKKPLTPVVDTFNEQPADDARLRQPYSEDDYIAITDFLARHPALFRNSEEGKSKPKNILWQKFDQEYPGRSPKAWREFFRKRADQLEQDALALIEERQHASKTSPSEDAQQHDRLSPVAKSTSDIQTLKPQSSGSSAAVNPNDVKTSVVEISPSTPRRSPAGTKRALSADPATESSIPAAKRLKEQPVDQTHNDIRNHSM</sequence>
<reference evidence="3" key="2">
    <citation type="submission" date="2015-01" db="EMBL/GenBank/DDBJ databases">
        <title>Evolutionary Origins and Diversification of the Mycorrhizal Mutualists.</title>
        <authorList>
            <consortium name="DOE Joint Genome Institute"/>
            <consortium name="Mycorrhizal Genomics Consortium"/>
            <person name="Kohler A."/>
            <person name="Kuo A."/>
            <person name="Nagy L.G."/>
            <person name="Floudas D."/>
            <person name="Copeland A."/>
            <person name="Barry K.W."/>
            <person name="Cichocki N."/>
            <person name="Veneault-Fourrey C."/>
            <person name="LaButti K."/>
            <person name="Lindquist E.A."/>
            <person name="Lipzen A."/>
            <person name="Lundell T."/>
            <person name="Morin E."/>
            <person name="Murat C."/>
            <person name="Riley R."/>
            <person name="Ohm R."/>
            <person name="Sun H."/>
            <person name="Tunlid A."/>
            <person name="Henrissat B."/>
            <person name="Grigoriev I.V."/>
            <person name="Hibbett D.S."/>
            <person name="Martin F."/>
        </authorList>
    </citation>
    <scope>NUCLEOTIDE SEQUENCE [LARGE SCALE GENOMIC DNA]</scope>
    <source>
        <strain evidence="3">MUT 4182</strain>
    </source>
</reference>
<feature type="compositionally biased region" description="Acidic residues" evidence="1">
    <location>
        <begin position="80"/>
        <end position="95"/>
    </location>
</feature>
<organism evidence="2 3">
    <name type="scientific">Tulasnella calospora MUT 4182</name>
    <dbReference type="NCBI Taxonomy" id="1051891"/>
    <lineage>
        <taxon>Eukaryota</taxon>
        <taxon>Fungi</taxon>
        <taxon>Dikarya</taxon>
        <taxon>Basidiomycota</taxon>
        <taxon>Agaricomycotina</taxon>
        <taxon>Agaricomycetes</taxon>
        <taxon>Cantharellales</taxon>
        <taxon>Tulasnellaceae</taxon>
        <taxon>Tulasnella</taxon>
    </lineage>
</organism>
<evidence type="ECO:0000313" key="2">
    <source>
        <dbReference type="EMBL" id="KIO28390.1"/>
    </source>
</evidence>
<dbReference type="Proteomes" id="UP000054248">
    <property type="component" value="Unassembled WGS sequence"/>
</dbReference>
<dbReference type="AlphaFoldDB" id="A0A0C3QCG4"/>
<evidence type="ECO:0000313" key="3">
    <source>
        <dbReference type="Proteomes" id="UP000054248"/>
    </source>
</evidence>
<reference evidence="2 3" key="1">
    <citation type="submission" date="2014-04" db="EMBL/GenBank/DDBJ databases">
        <authorList>
            <consortium name="DOE Joint Genome Institute"/>
            <person name="Kuo A."/>
            <person name="Girlanda M."/>
            <person name="Perotto S."/>
            <person name="Kohler A."/>
            <person name="Nagy L.G."/>
            <person name="Floudas D."/>
            <person name="Copeland A."/>
            <person name="Barry K.W."/>
            <person name="Cichocki N."/>
            <person name="Veneault-Fourrey C."/>
            <person name="LaButti K."/>
            <person name="Lindquist E.A."/>
            <person name="Lipzen A."/>
            <person name="Lundell T."/>
            <person name="Morin E."/>
            <person name="Murat C."/>
            <person name="Sun H."/>
            <person name="Tunlid A."/>
            <person name="Henrissat B."/>
            <person name="Grigoriev I.V."/>
            <person name="Hibbett D.S."/>
            <person name="Martin F."/>
            <person name="Nordberg H.P."/>
            <person name="Cantor M.N."/>
            <person name="Hua S.X."/>
        </authorList>
    </citation>
    <scope>NUCLEOTIDE SEQUENCE [LARGE SCALE GENOMIC DNA]</scope>
    <source>
        <strain evidence="2 3">MUT 4182</strain>
    </source>
</reference>
<accession>A0A0C3QCG4</accession>